<sequence>MTHMSFSTSISPRNTTATTPNQEIYSVVDVVRWQAQIRIRRRRRRRRVSARRRHRPFSSSAAATVADLQIWLGSNPMYRLLVIPGLFVSIVLVVVAAAVSAIAAGASVLVRIAVIAWSRVSRGANGAV</sequence>
<evidence type="ECO:0008006" key="4">
    <source>
        <dbReference type="Google" id="ProtNLM"/>
    </source>
</evidence>
<dbReference type="OrthoDB" id="10526652at2759"/>
<evidence type="ECO:0000313" key="3">
    <source>
        <dbReference type="Proteomes" id="UP000237105"/>
    </source>
</evidence>
<keyword evidence="1" id="KW-0812">Transmembrane</keyword>
<gene>
    <name evidence="2" type="ORF">PanWU01x14_054830</name>
</gene>
<name>A0A2P5DKX1_PARAD</name>
<dbReference type="Proteomes" id="UP000237105">
    <property type="component" value="Unassembled WGS sequence"/>
</dbReference>
<feature type="transmembrane region" description="Helical" evidence="1">
    <location>
        <begin position="56"/>
        <end position="74"/>
    </location>
</feature>
<keyword evidence="3" id="KW-1185">Reference proteome</keyword>
<accession>A0A2P5DKX1</accession>
<protein>
    <recommendedName>
        <fullName evidence="4">Transmembrane protein</fullName>
    </recommendedName>
</protein>
<evidence type="ECO:0000256" key="1">
    <source>
        <dbReference type="SAM" id="Phobius"/>
    </source>
</evidence>
<dbReference type="AlphaFoldDB" id="A0A2P5DKX1"/>
<proteinExistence type="predicted"/>
<reference evidence="3" key="1">
    <citation type="submission" date="2016-06" db="EMBL/GenBank/DDBJ databases">
        <title>Parallel loss of symbiosis genes in relatives of nitrogen-fixing non-legume Parasponia.</title>
        <authorList>
            <person name="Van Velzen R."/>
            <person name="Holmer R."/>
            <person name="Bu F."/>
            <person name="Rutten L."/>
            <person name="Van Zeijl A."/>
            <person name="Liu W."/>
            <person name="Santuari L."/>
            <person name="Cao Q."/>
            <person name="Sharma T."/>
            <person name="Shen D."/>
            <person name="Roswanjaya Y."/>
            <person name="Wardhani T."/>
            <person name="Kalhor M.S."/>
            <person name="Jansen J."/>
            <person name="Van den Hoogen J."/>
            <person name="Gungor B."/>
            <person name="Hartog M."/>
            <person name="Hontelez J."/>
            <person name="Verver J."/>
            <person name="Yang W.-C."/>
            <person name="Schijlen E."/>
            <person name="Repin R."/>
            <person name="Schilthuizen M."/>
            <person name="Schranz E."/>
            <person name="Heidstra R."/>
            <person name="Miyata K."/>
            <person name="Fedorova E."/>
            <person name="Kohlen W."/>
            <person name="Bisseling T."/>
            <person name="Smit S."/>
            <person name="Geurts R."/>
        </authorList>
    </citation>
    <scope>NUCLEOTIDE SEQUENCE [LARGE SCALE GENOMIC DNA]</scope>
    <source>
        <strain evidence="3">cv. WU1-14</strain>
    </source>
</reference>
<dbReference type="EMBL" id="JXTB01000031">
    <property type="protein sequence ID" value="PON73933.1"/>
    <property type="molecule type" value="Genomic_DNA"/>
</dbReference>
<organism evidence="2 3">
    <name type="scientific">Parasponia andersonii</name>
    <name type="common">Sponia andersonii</name>
    <dbReference type="NCBI Taxonomy" id="3476"/>
    <lineage>
        <taxon>Eukaryota</taxon>
        <taxon>Viridiplantae</taxon>
        <taxon>Streptophyta</taxon>
        <taxon>Embryophyta</taxon>
        <taxon>Tracheophyta</taxon>
        <taxon>Spermatophyta</taxon>
        <taxon>Magnoliopsida</taxon>
        <taxon>eudicotyledons</taxon>
        <taxon>Gunneridae</taxon>
        <taxon>Pentapetalae</taxon>
        <taxon>rosids</taxon>
        <taxon>fabids</taxon>
        <taxon>Rosales</taxon>
        <taxon>Cannabaceae</taxon>
        <taxon>Parasponia</taxon>
    </lineage>
</organism>
<feature type="transmembrane region" description="Helical" evidence="1">
    <location>
        <begin position="86"/>
        <end position="114"/>
    </location>
</feature>
<keyword evidence="1" id="KW-0472">Membrane</keyword>
<comment type="caution">
    <text evidence="2">The sequence shown here is derived from an EMBL/GenBank/DDBJ whole genome shotgun (WGS) entry which is preliminary data.</text>
</comment>
<keyword evidence="1" id="KW-1133">Transmembrane helix</keyword>
<evidence type="ECO:0000313" key="2">
    <source>
        <dbReference type="EMBL" id="PON73933.1"/>
    </source>
</evidence>